<dbReference type="PANTHER" id="PTHR39218">
    <property type="entry name" value="OXIDOREDUCTASE 14 KDA SUBUNIT, PUTATIVE (AFU_ORTHOLOGUE AFUA_1G12110)-RELATED"/>
    <property type="match status" value="1"/>
</dbReference>
<comment type="caution">
    <text evidence="2">The sequence shown here is derived from an EMBL/GenBank/DDBJ whole genome shotgun (WGS) entry which is preliminary data.</text>
</comment>
<dbReference type="InParanoid" id="A0A1V8TU26"/>
<keyword evidence="3" id="KW-1185">Reference proteome</keyword>
<keyword evidence="1" id="KW-0472">Membrane</keyword>
<dbReference type="Proteomes" id="UP000192596">
    <property type="component" value="Unassembled WGS sequence"/>
</dbReference>
<dbReference type="PANTHER" id="PTHR39218:SF1">
    <property type="entry name" value="OXIDOREDUCTASE 14 KDA SUBUNIT, PUTATIVE (AFU_ORTHOLOGUE AFUA_1G12110)-RELATED"/>
    <property type="match status" value="1"/>
</dbReference>
<dbReference type="EMBL" id="NAJO01000001">
    <property type="protein sequence ID" value="OQO14838.1"/>
    <property type="molecule type" value="Genomic_DNA"/>
</dbReference>
<proteinExistence type="predicted"/>
<dbReference type="AlphaFoldDB" id="A0A1V8TU26"/>
<evidence type="ECO:0000313" key="3">
    <source>
        <dbReference type="Proteomes" id="UP000192596"/>
    </source>
</evidence>
<evidence type="ECO:0000256" key="1">
    <source>
        <dbReference type="SAM" id="Phobius"/>
    </source>
</evidence>
<name>A0A1V8TU26_9PEZI</name>
<dbReference type="OrthoDB" id="2141050at2759"/>
<protein>
    <submittedName>
        <fullName evidence="2">Uncharacterized protein</fullName>
    </submittedName>
</protein>
<feature type="transmembrane region" description="Helical" evidence="1">
    <location>
        <begin position="33"/>
        <end position="50"/>
    </location>
</feature>
<keyword evidence="1" id="KW-1133">Transmembrane helix</keyword>
<keyword evidence="1" id="KW-0812">Transmembrane</keyword>
<reference evidence="3" key="1">
    <citation type="submission" date="2017-03" db="EMBL/GenBank/DDBJ databases">
        <title>Genomes of endolithic fungi from Antarctica.</title>
        <authorList>
            <person name="Coleine C."/>
            <person name="Masonjones S."/>
            <person name="Stajich J.E."/>
        </authorList>
    </citation>
    <scope>NUCLEOTIDE SEQUENCE [LARGE SCALE GENOMIC DNA]</scope>
    <source>
        <strain evidence="3">CCFEE 5527</strain>
    </source>
</reference>
<accession>A0A1V8TU26</accession>
<gene>
    <name evidence="2" type="ORF">B0A48_00220</name>
</gene>
<organism evidence="2 3">
    <name type="scientific">Cryoendolithus antarcticus</name>
    <dbReference type="NCBI Taxonomy" id="1507870"/>
    <lineage>
        <taxon>Eukaryota</taxon>
        <taxon>Fungi</taxon>
        <taxon>Dikarya</taxon>
        <taxon>Ascomycota</taxon>
        <taxon>Pezizomycotina</taxon>
        <taxon>Dothideomycetes</taxon>
        <taxon>Dothideomycetidae</taxon>
        <taxon>Cladosporiales</taxon>
        <taxon>Cladosporiaceae</taxon>
        <taxon>Cryoendolithus</taxon>
    </lineage>
</organism>
<evidence type="ECO:0000313" key="2">
    <source>
        <dbReference type="EMBL" id="OQO14838.1"/>
    </source>
</evidence>
<sequence>MVSKILFWSGFGVAVRLWQLGIEMRPFFYRQGLFAYPVYGLIGASFGYWLQGMEDNQMRYLGDTRDRLLEKRRRRAEREGGVNSGSDGQKVADGIFAGVKEGRDRGFEGREAAAS</sequence>
<dbReference type="STRING" id="1507870.A0A1V8TU26"/>